<reference evidence="2 3" key="1">
    <citation type="journal article" date="2016" name="Nat. Commun.">
        <title>Thousands of microbial genomes shed light on interconnected biogeochemical processes in an aquifer system.</title>
        <authorList>
            <person name="Anantharaman K."/>
            <person name="Brown C.T."/>
            <person name="Hug L.A."/>
            <person name="Sharon I."/>
            <person name="Castelle C.J."/>
            <person name="Probst A.J."/>
            <person name="Thomas B.C."/>
            <person name="Singh A."/>
            <person name="Wilkins M.J."/>
            <person name="Karaoz U."/>
            <person name="Brodie E.L."/>
            <person name="Williams K.H."/>
            <person name="Hubbard S.S."/>
            <person name="Banfield J.F."/>
        </authorList>
    </citation>
    <scope>NUCLEOTIDE SEQUENCE [LARGE SCALE GENOMIC DNA]</scope>
</reference>
<organism evidence="2 3">
    <name type="scientific">Candidatus Portnoybacteria bacterium RIFCSPLOWO2_02_FULL_39_11</name>
    <dbReference type="NCBI Taxonomy" id="1802001"/>
    <lineage>
        <taxon>Bacteria</taxon>
        <taxon>Candidatus Portnoyibacteriota</taxon>
    </lineage>
</organism>
<keyword evidence="1" id="KW-1133">Transmembrane helix</keyword>
<gene>
    <name evidence="2" type="ORF">A3B04_01405</name>
</gene>
<proteinExistence type="predicted"/>
<keyword evidence="1" id="KW-0472">Membrane</keyword>
<evidence type="ECO:0000313" key="3">
    <source>
        <dbReference type="Proteomes" id="UP000177126"/>
    </source>
</evidence>
<dbReference type="AlphaFoldDB" id="A0A1G2FSS3"/>
<name>A0A1G2FSS3_9BACT</name>
<dbReference type="EMBL" id="MHNF01000019">
    <property type="protein sequence ID" value="OGZ41129.1"/>
    <property type="molecule type" value="Genomic_DNA"/>
</dbReference>
<accession>A0A1G2FSS3</accession>
<keyword evidence="1" id="KW-0812">Transmembrane</keyword>
<sequence>MTGKQHTLGHVLLTAILVFISLIAYQPMISRQNFISLSGIIFFGALLDIDHISFQQIADLLNRKKERLLLGAPVSGWRNWLHTWQAFIGIVCFSVLAWNLLPLLSFIFHIMFDGANKCNLVYRTSLLPTAIHPFYPEWLKYSFGPQDFKRFRNN</sequence>
<dbReference type="Proteomes" id="UP000177126">
    <property type="component" value="Unassembled WGS sequence"/>
</dbReference>
<evidence type="ECO:0000256" key="1">
    <source>
        <dbReference type="SAM" id="Phobius"/>
    </source>
</evidence>
<feature type="transmembrane region" description="Helical" evidence="1">
    <location>
        <begin position="7"/>
        <end position="28"/>
    </location>
</feature>
<protein>
    <submittedName>
        <fullName evidence="2">Uncharacterized protein</fullName>
    </submittedName>
</protein>
<feature type="transmembrane region" description="Helical" evidence="1">
    <location>
        <begin position="86"/>
        <end position="112"/>
    </location>
</feature>
<comment type="caution">
    <text evidence="2">The sequence shown here is derived from an EMBL/GenBank/DDBJ whole genome shotgun (WGS) entry which is preliminary data.</text>
</comment>
<evidence type="ECO:0000313" key="2">
    <source>
        <dbReference type="EMBL" id="OGZ41129.1"/>
    </source>
</evidence>